<evidence type="ECO:0000256" key="6">
    <source>
        <dbReference type="PIRSR" id="PIRSR600246-3"/>
    </source>
</evidence>
<name>A0A318S5Y7_9DEIO</name>
<feature type="site" description="Cleavage; by autolysis" evidence="6">
    <location>
        <begin position="155"/>
        <end position="156"/>
    </location>
</feature>
<evidence type="ECO:0000256" key="5">
    <source>
        <dbReference type="PIRSR" id="PIRSR600246-2"/>
    </source>
</evidence>
<protein>
    <submittedName>
        <fullName evidence="7">Beta-aspartyl-peptidase (Threonine type)</fullName>
    </submittedName>
</protein>
<dbReference type="Pfam" id="PF01112">
    <property type="entry name" value="Asparaginase_2"/>
    <property type="match status" value="1"/>
</dbReference>
<evidence type="ECO:0000256" key="2">
    <source>
        <dbReference type="ARBA" id="ARBA00022801"/>
    </source>
</evidence>
<dbReference type="GO" id="GO:0005737">
    <property type="term" value="C:cytoplasm"/>
    <property type="evidence" value="ECO:0007669"/>
    <property type="project" value="TreeGrafter"/>
</dbReference>
<dbReference type="PANTHER" id="PTHR10188:SF6">
    <property type="entry name" value="N(4)-(BETA-N-ACETYLGLUCOSAMINYL)-L-ASPARAGINASE"/>
    <property type="match status" value="1"/>
</dbReference>
<dbReference type="SUPFAM" id="SSF56235">
    <property type="entry name" value="N-terminal nucleophile aminohydrolases (Ntn hydrolases)"/>
    <property type="match status" value="1"/>
</dbReference>
<dbReference type="EMBL" id="QJSX01000010">
    <property type="protein sequence ID" value="PYE53120.1"/>
    <property type="molecule type" value="Genomic_DNA"/>
</dbReference>
<dbReference type="OrthoDB" id="9780217at2"/>
<organism evidence="7 8">
    <name type="scientific">Deinococcus yavapaiensis KR-236</name>
    <dbReference type="NCBI Taxonomy" id="694435"/>
    <lineage>
        <taxon>Bacteria</taxon>
        <taxon>Thermotogati</taxon>
        <taxon>Deinococcota</taxon>
        <taxon>Deinococci</taxon>
        <taxon>Deinococcales</taxon>
        <taxon>Deinococcaceae</taxon>
        <taxon>Deinococcus</taxon>
    </lineage>
</organism>
<dbReference type="FunFam" id="3.60.20.30:FF:000001">
    <property type="entry name" value="Isoaspartyl peptidase/L-asparaginase"/>
    <property type="match status" value="1"/>
</dbReference>
<proteinExistence type="predicted"/>
<evidence type="ECO:0000313" key="8">
    <source>
        <dbReference type="Proteomes" id="UP000248326"/>
    </source>
</evidence>
<evidence type="ECO:0000313" key="7">
    <source>
        <dbReference type="EMBL" id="PYE53120.1"/>
    </source>
</evidence>
<keyword evidence="8" id="KW-1185">Reference proteome</keyword>
<dbReference type="Gene3D" id="3.60.20.30">
    <property type="entry name" value="(Glycosyl)asparaginase"/>
    <property type="match status" value="1"/>
</dbReference>
<evidence type="ECO:0000256" key="4">
    <source>
        <dbReference type="PIRSR" id="PIRSR600246-1"/>
    </source>
</evidence>
<feature type="active site" description="Nucleophile" evidence="4">
    <location>
        <position position="156"/>
    </location>
</feature>
<dbReference type="InterPro" id="IPR000246">
    <property type="entry name" value="Peptidase_T2"/>
</dbReference>
<keyword evidence="1" id="KW-0645">Protease</keyword>
<dbReference type="GO" id="GO:0006508">
    <property type="term" value="P:proteolysis"/>
    <property type="evidence" value="ECO:0007669"/>
    <property type="project" value="UniProtKB-KW"/>
</dbReference>
<feature type="binding site" evidence="5">
    <location>
        <begin position="207"/>
        <end position="210"/>
    </location>
    <ligand>
        <name>substrate</name>
    </ligand>
</feature>
<dbReference type="Proteomes" id="UP000248326">
    <property type="component" value="Unassembled WGS sequence"/>
</dbReference>
<comment type="caution">
    <text evidence="7">The sequence shown here is derived from an EMBL/GenBank/DDBJ whole genome shotgun (WGS) entry which is preliminary data.</text>
</comment>
<dbReference type="RefSeq" id="WP_110887325.1">
    <property type="nucleotide sequence ID" value="NZ_QJSX01000010.1"/>
</dbReference>
<feature type="binding site" evidence="5">
    <location>
        <begin position="184"/>
        <end position="187"/>
    </location>
    <ligand>
        <name>substrate</name>
    </ligand>
</feature>
<keyword evidence="2" id="KW-0378">Hydrolase</keyword>
<dbReference type="InterPro" id="IPR029055">
    <property type="entry name" value="Ntn_hydrolases_N"/>
</dbReference>
<evidence type="ECO:0000256" key="1">
    <source>
        <dbReference type="ARBA" id="ARBA00022670"/>
    </source>
</evidence>
<accession>A0A318S5Y7</accession>
<dbReference type="AlphaFoldDB" id="A0A318S5Y7"/>
<dbReference type="PANTHER" id="PTHR10188">
    <property type="entry name" value="L-ASPARAGINASE"/>
    <property type="match status" value="1"/>
</dbReference>
<dbReference type="CDD" id="cd04512">
    <property type="entry name" value="Ntn_Asparaginase_2_like"/>
    <property type="match status" value="1"/>
</dbReference>
<reference evidence="7 8" key="1">
    <citation type="submission" date="2018-06" db="EMBL/GenBank/DDBJ databases">
        <title>Genomic Encyclopedia of Type Strains, Phase IV (KMG-IV): sequencing the most valuable type-strain genomes for metagenomic binning, comparative biology and taxonomic classification.</title>
        <authorList>
            <person name="Goeker M."/>
        </authorList>
    </citation>
    <scope>NUCLEOTIDE SEQUENCE [LARGE SCALE GENOMIC DNA]</scope>
    <source>
        <strain evidence="7 8">DSM 18048</strain>
    </source>
</reference>
<keyword evidence="3" id="KW-0068">Autocatalytic cleavage</keyword>
<evidence type="ECO:0000256" key="3">
    <source>
        <dbReference type="ARBA" id="ARBA00022813"/>
    </source>
</evidence>
<dbReference type="GO" id="GO:0016811">
    <property type="term" value="F:hydrolase activity, acting on carbon-nitrogen (but not peptide) bonds, in linear amides"/>
    <property type="evidence" value="ECO:0007669"/>
    <property type="project" value="UniProtKB-ARBA"/>
</dbReference>
<dbReference type="GO" id="GO:0008233">
    <property type="term" value="F:peptidase activity"/>
    <property type="evidence" value="ECO:0007669"/>
    <property type="project" value="UniProtKB-KW"/>
</dbReference>
<sequence length="298" mass="30974">MPDESARWAIIVHGGAHEVPAEKASASRAGCLAALNAGRRVLEAGGTAVEAVESAIRVLEDDPTFNAGFGSALTSEGRVEMDAAIMDGATLDVGAVAGLTSARNPVSVAKQVLRERAILLIARGADAFARERGVELTDPVDLITSTQREAVEDHDTVGCVALDLHGHVAAGTSTGGLTGQRPGRVGDSPLPGCGFYADDTVGGVALTGEGESIARMMTAARIVHDMKERGPNAAVRGALEEMTRRVGGDGGGVALDKDGRVGWWHNSPHMPVAYQTSDTPEPRTFLTKEQEAEAHPLD</sequence>
<gene>
    <name evidence="7" type="ORF">DES52_110104</name>
</gene>